<dbReference type="Pfam" id="PF13668">
    <property type="entry name" value="Ferritin_2"/>
    <property type="match status" value="1"/>
</dbReference>
<evidence type="ECO:0000313" key="3">
    <source>
        <dbReference type="EMBL" id="KAA8908946.1"/>
    </source>
</evidence>
<feature type="signal peptide" evidence="2">
    <location>
        <begin position="1"/>
        <end position="17"/>
    </location>
</feature>
<comment type="caution">
    <text evidence="3">The sequence shown here is derived from an EMBL/GenBank/DDBJ whole genome shotgun (WGS) entry which is preliminary data.</text>
</comment>
<organism evidence="3 4">
    <name type="scientific">Sphaerosporella brunnea</name>
    <dbReference type="NCBI Taxonomy" id="1250544"/>
    <lineage>
        <taxon>Eukaryota</taxon>
        <taxon>Fungi</taxon>
        <taxon>Dikarya</taxon>
        <taxon>Ascomycota</taxon>
        <taxon>Pezizomycotina</taxon>
        <taxon>Pezizomycetes</taxon>
        <taxon>Pezizales</taxon>
        <taxon>Pyronemataceae</taxon>
        <taxon>Sphaerosporella</taxon>
    </lineage>
</organism>
<accession>A0A5J5F0M8</accession>
<keyword evidence="2" id="KW-0732">Signal</keyword>
<keyword evidence="4" id="KW-1185">Reference proteome</keyword>
<dbReference type="PANTHER" id="PTHR38705:SF1">
    <property type="entry name" value="PROTEIN RDS1"/>
    <property type="match status" value="1"/>
</dbReference>
<feature type="region of interest" description="Disordered" evidence="1">
    <location>
        <begin position="26"/>
        <end position="54"/>
    </location>
</feature>
<evidence type="ECO:0000313" key="4">
    <source>
        <dbReference type="Proteomes" id="UP000326924"/>
    </source>
</evidence>
<evidence type="ECO:0000256" key="2">
    <source>
        <dbReference type="SAM" id="SignalP"/>
    </source>
</evidence>
<dbReference type="EMBL" id="VXIS01000063">
    <property type="protein sequence ID" value="KAA8908946.1"/>
    <property type="molecule type" value="Genomic_DNA"/>
</dbReference>
<sequence length="433" mass="47058">MLLSLLFAGLFALSVHSMPQIAVSTTEVPTSATGTPGEIPSGNPPEEFNTYPNTGNLTQPLAMPYFPAGGNGTNVTDIPVYQAMSDFDWFSLALVLYQEWIELDLFDFGLNNFTTKDFDDAGLTDDDRSLIAFMADQEVGHAKMISNILGPNHPPRCTYQYPFTNVTEFVSFCQKLTRWGEAGVYGFLPHLDSRAAAQLLLQSITTEARQQMIFRQFEGLFPMPEFFQVGIPQSFAWTLLAPHIKSCPPGAPPLPWQNFPALTVTNNPSGIDPLYGPAITHNRTQLSCPGMEVQFLFEAPGKAVGPNDSYVTQSTAGDPLFAAWISQLNVTYTPLYNVSYGGGVAGNGRTPYRDAFDDLEDGQLGFQLAGGPPGLNGTAMARQPDATLYDVNNPLNNGTIFVALTDTDLYVTPYNISAILPHVRAGPAIYQAG</sequence>
<protein>
    <submittedName>
        <fullName evidence="3">Ferritin-like domain-containing protein</fullName>
    </submittedName>
</protein>
<gene>
    <name evidence="3" type="ORF">FN846DRAFT_643838</name>
</gene>
<dbReference type="OrthoDB" id="2098436at2759"/>
<dbReference type="InParanoid" id="A0A5J5F0M8"/>
<dbReference type="InterPro" id="IPR039254">
    <property type="entry name" value="Rds1"/>
</dbReference>
<evidence type="ECO:0000256" key="1">
    <source>
        <dbReference type="SAM" id="MobiDB-lite"/>
    </source>
</evidence>
<dbReference type="AlphaFoldDB" id="A0A5J5F0M8"/>
<proteinExistence type="predicted"/>
<dbReference type="PANTHER" id="PTHR38705">
    <property type="entry name" value="PROTEIN RDS1"/>
    <property type="match status" value="1"/>
</dbReference>
<feature type="chain" id="PRO_5023869403" evidence="2">
    <location>
        <begin position="18"/>
        <end position="433"/>
    </location>
</feature>
<name>A0A5J5F0M8_9PEZI</name>
<reference evidence="3 4" key="1">
    <citation type="submission" date="2019-09" db="EMBL/GenBank/DDBJ databases">
        <title>Draft genome of the ectomycorrhizal ascomycete Sphaerosporella brunnea.</title>
        <authorList>
            <consortium name="DOE Joint Genome Institute"/>
            <person name="Benucci G.M."/>
            <person name="Marozzi G."/>
            <person name="Antonielli L."/>
            <person name="Sanchez S."/>
            <person name="Marco P."/>
            <person name="Wang X."/>
            <person name="Falini L.B."/>
            <person name="Barry K."/>
            <person name="Haridas S."/>
            <person name="Lipzen A."/>
            <person name="Labutti K."/>
            <person name="Grigoriev I.V."/>
            <person name="Murat C."/>
            <person name="Martin F."/>
            <person name="Albertini E."/>
            <person name="Donnini D."/>
            <person name="Bonito G."/>
        </authorList>
    </citation>
    <scope>NUCLEOTIDE SEQUENCE [LARGE SCALE GENOMIC DNA]</scope>
    <source>
        <strain evidence="3 4">Sb_GMNB300</strain>
    </source>
</reference>
<dbReference type="Proteomes" id="UP000326924">
    <property type="component" value="Unassembled WGS sequence"/>
</dbReference>